<accession>A0A0X8JMV9</accession>
<dbReference type="AlphaFoldDB" id="A0A0X8JMV9"/>
<dbReference type="PANTHER" id="PTHR48084">
    <property type="entry name" value="2-OXOGLUTARATE OXIDOREDUCTASE SUBUNIT KORB-RELATED"/>
    <property type="match status" value="1"/>
</dbReference>
<evidence type="ECO:0000313" key="3">
    <source>
        <dbReference type="EMBL" id="AMD91318.1"/>
    </source>
</evidence>
<sequence>MTRISETADALRPQPGERLVFDVTPVLNECPTHYCPGCHHGIAHRLVSEVLHELGVADRTILVASVGCATFTYDYFNVDGLEAPHGRACAVATGVRRARPDAVVFTYQGDGDMAAIGLAESLHAANRGEKITTIFINNTVYGMTGGQMAPTTLVGQKTTTTRQGRSLSNEGGPVRLAEIIAQLEGVAYAERCALDSVKHVRAAKKAMRKAFEVQLDGLGFGFVELLSGCPTNWHLDPVAANKRIAEAMIPVFPLGVFKDATAGAGPVAPVAPVAEDAQAKEAPRG</sequence>
<dbReference type="SUPFAM" id="SSF52518">
    <property type="entry name" value="Thiamin diphosphate-binding fold (THDP-binding)"/>
    <property type="match status" value="1"/>
</dbReference>
<dbReference type="STRING" id="44742.AXF13_14935"/>
<dbReference type="GO" id="GO:0044281">
    <property type="term" value="P:small molecule metabolic process"/>
    <property type="evidence" value="ECO:0007669"/>
    <property type="project" value="UniProtKB-ARBA"/>
</dbReference>
<dbReference type="RefSeq" id="WP_062254420.1">
    <property type="nucleotide sequence ID" value="NZ_CP014229.1"/>
</dbReference>
<dbReference type="InterPro" id="IPR011766">
    <property type="entry name" value="TPP_enzyme_TPP-bd"/>
</dbReference>
<protein>
    <submittedName>
        <fullName evidence="3">2-oxoglutarate oxidoreductase</fullName>
    </submittedName>
</protein>
<evidence type="ECO:0000256" key="1">
    <source>
        <dbReference type="ARBA" id="ARBA00023002"/>
    </source>
</evidence>
<name>A0A0X8JMV9_9BACT</name>
<gene>
    <name evidence="3" type="ORF">AXF13_14935</name>
</gene>
<dbReference type="KEGG" id="dfi:AXF13_14935"/>
<dbReference type="Gene3D" id="3.40.50.970">
    <property type="match status" value="1"/>
</dbReference>
<dbReference type="Pfam" id="PF02775">
    <property type="entry name" value="TPP_enzyme_C"/>
    <property type="match status" value="1"/>
</dbReference>
<keyword evidence="4" id="KW-1185">Reference proteome</keyword>
<dbReference type="Proteomes" id="UP000069241">
    <property type="component" value="Chromosome"/>
</dbReference>
<dbReference type="GO" id="GO:0045333">
    <property type="term" value="P:cellular respiration"/>
    <property type="evidence" value="ECO:0007669"/>
    <property type="project" value="UniProtKB-ARBA"/>
</dbReference>
<dbReference type="GO" id="GO:0016625">
    <property type="term" value="F:oxidoreductase activity, acting on the aldehyde or oxo group of donors, iron-sulfur protein as acceptor"/>
    <property type="evidence" value="ECO:0007669"/>
    <property type="project" value="UniProtKB-ARBA"/>
</dbReference>
<proteinExistence type="predicted"/>
<organism evidence="3 4">
    <name type="scientific">Desulfovibrio fairfieldensis</name>
    <dbReference type="NCBI Taxonomy" id="44742"/>
    <lineage>
        <taxon>Bacteria</taxon>
        <taxon>Pseudomonadati</taxon>
        <taxon>Thermodesulfobacteriota</taxon>
        <taxon>Desulfovibrionia</taxon>
        <taxon>Desulfovibrionales</taxon>
        <taxon>Desulfovibrionaceae</taxon>
        <taxon>Desulfovibrio</taxon>
    </lineage>
</organism>
<keyword evidence="1" id="KW-0560">Oxidoreductase</keyword>
<dbReference type="PANTHER" id="PTHR48084:SF3">
    <property type="entry name" value="SUBUNIT OF PYRUVATE:FLAVODOXIN OXIDOREDUCTASE"/>
    <property type="match status" value="1"/>
</dbReference>
<dbReference type="GO" id="GO:0030976">
    <property type="term" value="F:thiamine pyrophosphate binding"/>
    <property type="evidence" value="ECO:0007669"/>
    <property type="project" value="InterPro"/>
</dbReference>
<evidence type="ECO:0000313" key="4">
    <source>
        <dbReference type="Proteomes" id="UP000069241"/>
    </source>
</evidence>
<feature type="domain" description="Thiamine pyrophosphate enzyme TPP-binding" evidence="2">
    <location>
        <begin position="67"/>
        <end position="211"/>
    </location>
</feature>
<reference evidence="4" key="1">
    <citation type="submission" date="2016-02" db="EMBL/GenBank/DDBJ databases">
        <authorList>
            <person name="Holder M.E."/>
            <person name="Ajami N.J."/>
            <person name="Petrosino J.F."/>
        </authorList>
    </citation>
    <scope>NUCLEOTIDE SEQUENCE [LARGE SCALE GENOMIC DNA]</scope>
    <source>
        <strain evidence="4">CCUG 45958</strain>
    </source>
</reference>
<dbReference type="InterPro" id="IPR029061">
    <property type="entry name" value="THDP-binding"/>
</dbReference>
<evidence type="ECO:0000259" key="2">
    <source>
        <dbReference type="Pfam" id="PF02775"/>
    </source>
</evidence>
<dbReference type="InterPro" id="IPR051457">
    <property type="entry name" value="2-oxoacid:Fd_oxidoreductase"/>
</dbReference>
<dbReference type="EMBL" id="CP014229">
    <property type="protein sequence ID" value="AMD91318.1"/>
    <property type="molecule type" value="Genomic_DNA"/>
</dbReference>